<gene>
    <name evidence="1" type="ORF">PSALAMII_LOCUS2193</name>
</gene>
<dbReference type="OrthoDB" id="4358234at2759"/>
<keyword evidence="2" id="KW-1185">Reference proteome</keyword>
<sequence>MDTVGAFSYLQASLPALISRITDLAAHTSAKHTEYKAVRLDQTRNPSKIDKSIVKAKCSMGSIQCSGRKRREDEDLSISRNYHFTLMNKRHKVIIEYDGHTQKVLEEVVRDIGICRSNIRRAKRSTMQTRFLPKTRDKTFCLVNHQLGESNQPQAVSSNLVRRIETGSGMIGVFGSPQAQKKSVIDLADKELQLVHGLCETAAYQALRTGDCVSEIHKAANNLKKLLTTANNEVRRLTEQKLQRTTEEETSANAHFTSTAARPARVAAVAMREPSTVGTSIIEVDEASYLSAESLNRLEFLS</sequence>
<protein>
    <submittedName>
        <fullName evidence="1">Uncharacterized protein</fullName>
    </submittedName>
</protein>
<accession>A0A9W4N7G3</accession>
<dbReference type="Proteomes" id="UP001152649">
    <property type="component" value="Unassembled WGS sequence"/>
</dbReference>
<name>A0A9W4N7G3_9EURO</name>
<comment type="caution">
    <text evidence="1">The sequence shown here is derived from an EMBL/GenBank/DDBJ whole genome shotgun (WGS) entry which is preliminary data.</text>
</comment>
<evidence type="ECO:0000313" key="1">
    <source>
        <dbReference type="EMBL" id="CAG8314698.1"/>
    </source>
</evidence>
<reference evidence="1" key="1">
    <citation type="submission" date="2021-07" db="EMBL/GenBank/DDBJ databases">
        <authorList>
            <person name="Branca A.L. A."/>
        </authorList>
    </citation>
    <scope>NUCLEOTIDE SEQUENCE</scope>
</reference>
<evidence type="ECO:0000313" key="2">
    <source>
        <dbReference type="Proteomes" id="UP001152649"/>
    </source>
</evidence>
<organism evidence="1 2">
    <name type="scientific">Penicillium salamii</name>
    <dbReference type="NCBI Taxonomy" id="1612424"/>
    <lineage>
        <taxon>Eukaryota</taxon>
        <taxon>Fungi</taxon>
        <taxon>Dikarya</taxon>
        <taxon>Ascomycota</taxon>
        <taxon>Pezizomycotina</taxon>
        <taxon>Eurotiomycetes</taxon>
        <taxon>Eurotiomycetidae</taxon>
        <taxon>Eurotiales</taxon>
        <taxon>Aspergillaceae</taxon>
        <taxon>Penicillium</taxon>
    </lineage>
</organism>
<dbReference type="EMBL" id="CAJVPG010000079">
    <property type="protein sequence ID" value="CAG8314698.1"/>
    <property type="molecule type" value="Genomic_DNA"/>
</dbReference>
<proteinExistence type="predicted"/>
<dbReference type="AlphaFoldDB" id="A0A9W4N7G3"/>